<evidence type="ECO:0000313" key="4">
    <source>
        <dbReference type="EMBL" id="MCU0105557.1"/>
    </source>
</evidence>
<gene>
    <name evidence="4" type="ORF">N7603_07780</name>
</gene>
<dbReference type="Proteomes" id="UP001209076">
    <property type="component" value="Unassembled WGS sequence"/>
</dbReference>
<evidence type="ECO:0000256" key="1">
    <source>
        <dbReference type="ARBA" id="ARBA00022630"/>
    </source>
</evidence>
<dbReference type="Gene3D" id="3.50.50.60">
    <property type="entry name" value="FAD/NAD(P)-binding domain"/>
    <property type="match status" value="2"/>
</dbReference>
<dbReference type="PANTHER" id="PTHR48105">
    <property type="entry name" value="THIOREDOXIN REDUCTASE 1-RELATED-RELATED"/>
    <property type="match status" value="1"/>
</dbReference>
<organism evidence="4 5">
    <name type="scientific">Paracholeplasma vituli</name>
    <dbReference type="NCBI Taxonomy" id="69473"/>
    <lineage>
        <taxon>Bacteria</taxon>
        <taxon>Bacillati</taxon>
        <taxon>Mycoplasmatota</taxon>
        <taxon>Mollicutes</taxon>
        <taxon>Acholeplasmatales</taxon>
        <taxon>Acholeplasmataceae</taxon>
        <taxon>Paracholeplasma</taxon>
    </lineage>
</organism>
<dbReference type="EMBL" id="JAOEGN010000016">
    <property type="protein sequence ID" value="MCU0105557.1"/>
    <property type="molecule type" value="Genomic_DNA"/>
</dbReference>
<accession>A0ABT2Q0N2</accession>
<keyword evidence="5" id="KW-1185">Reference proteome</keyword>
<keyword evidence="2" id="KW-0560">Oxidoreductase</keyword>
<evidence type="ECO:0000259" key="3">
    <source>
        <dbReference type="Pfam" id="PF07992"/>
    </source>
</evidence>
<dbReference type="InterPro" id="IPR036188">
    <property type="entry name" value="FAD/NAD-bd_sf"/>
</dbReference>
<comment type="caution">
    <text evidence="4">The sequence shown here is derived from an EMBL/GenBank/DDBJ whole genome shotgun (WGS) entry which is preliminary data.</text>
</comment>
<reference evidence="5" key="1">
    <citation type="submission" date="2023-07" db="EMBL/GenBank/DDBJ databases">
        <title>Novel Mycoplasma species identified in domestic and wild animals.</title>
        <authorList>
            <person name="Volokhov D.V."/>
            <person name="Furtak V.A."/>
            <person name="Zagorodnyaya T.A."/>
        </authorList>
    </citation>
    <scope>NUCLEOTIDE SEQUENCE [LARGE SCALE GENOMIC DNA]</scope>
    <source>
        <strain evidence="5">92-19</strain>
    </source>
</reference>
<protein>
    <submittedName>
        <fullName evidence="4">FAD-dependent oxidoreductase</fullName>
    </submittedName>
</protein>
<dbReference type="PRINTS" id="PR00368">
    <property type="entry name" value="FADPNR"/>
</dbReference>
<feature type="domain" description="FAD/NAD(P)-binding" evidence="3">
    <location>
        <begin position="22"/>
        <end position="306"/>
    </location>
</feature>
<sequence length="323" mass="35382">MMFNFQIEKPKTAPVDYQTLYDFIALGLGPAGMNGALYAKRKGLKTLLVGYDLGGQLNNTSDVDNYLGLGNIDASDMIHKFNTHIKELEVPILSEVKVISIQKYEHFEIALDNGETLKTKTLLYAFGGNPRKLGVPGEYEFASKGVSYCVTCDAPFFKQRHVIVAGGGNSALDAAIDLARLASKVTIVHRSQFKGDQTTVNQLKKMPNVEMFLETQILEVKGEITMTGVQVLDKKTKTERFIEADGIFIEIGHIPNSNLLEGLANLNNSKEIIVDRFQQTNIEGLYAAGDVTDNPNKQIIIAASEGAVAALMATSYINQKGDK</sequence>
<dbReference type="InterPro" id="IPR023753">
    <property type="entry name" value="FAD/NAD-binding_dom"/>
</dbReference>
<dbReference type="PRINTS" id="PR00469">
    <property type="entry name" value="PNDRDTASEII"/>
</dbReference>
<dbReference type="SUPFAM" id="SSF51905">
    <property type="entry name" value="FAD/NAD(P)-binding domain"/>
    <property type="match status" value="1"/>
</dbReference>
<evidence type="ECO:0000256" key="2">
    <source>
        <dbReference type="ARBA" id="ARBA00023002"/>
    </source>
</evidence>
<proteinExistence type="predicted"/>
<name>A0ABT2Q0N2_9MOLU</name>
<evidence type="ECO:0000313" key="5">
    <source>
        <dbReference type="Proteomes" id="UP001209076"/>
    </source>
</evidence>
<dbReference type="InterPro" id="IPR050097">
    <property type="entry name" value="Ferredoxin-NADP_redctase_2"/>
</dbReference>
<dbReference type="Pfam" id="PF07992">
    <property type="entry name" value="Pyr_redox_2"/>
    <property type="match status" value="1"/>
</dbReference>
<keyword evidence="1" id="KW-0285">Flavoprotein</keyword>